<feature type="signal peptide" evidence="2">
    <location>
        <begin position="1"/>
        <end position="19"/>
    </location>
</feature>
<sequence>MKKLLLPLCAIFFAIAGKAQVVEGSVTLGAGYTDQAYYKLSTETETDVAASSWDVAFYRMSSFSFGTRINAHKGIEVYEVSIDPTDYSTVDIANESSWTRLYNSETDWVVGAFDNASYDSDNGYALGYGWGEYNMTTHHITGKVVFALVYPDGTYRKFMIEDFYGGYTFKYATYDADTQTWSDDTSYTLANSASSDTYFNYYSLEDDATVAVEPTDWDLLFTKYNTDYYNDGGSFMYNVTGVLQNPNLEVAMNDESSSSDTSGITYSTDINTIGYDWKTFNMTTFAYDVNSDMAYYIKYEDETIYRLVFTDFEGSSTGVVEFEIEDVTSTMDVASFDNNVTFGVYPNPSLDKKVTVLYDVPNAATSENQVAIYNLNGAMVFQKNLTSDAGFYRNTLNLSALNSGVYILKFTSGDYTETKKLILK</sequence>
<evidence type="ECO:0000256" key="1">
    <source>
        <dbReference type="ARBA" id="ARBA00022729"/>
    </source>
</evidence>
<organism evidence="4 5">
    <name type="scientific">Pustulibacterium marinum</name>
    <dbReference type="NCBI Taxonomy" id="1224947"/>
    <lineage>
        <taxon>Bacteria</taxon>
        <taxon>Pseudomonadati</taxon>
        <taxon>Bacteroidota</taxon>
        <taxon>Flavobacteriia</taxon>
        <taxon>Flavobacteriales</taxon>
        <taxon>Flavobacteriaceae</taxon>
        <taxon>Pustulibacterium</taxon>
    </lineage>
</organism>
<keyword evidence="1 2" id="KW-0732">Signal</keyword>
<dbReference type="Pfam" id="PF18962">
    <property type="entry name" value="Por_Secre_tail"/>
    <property type="match status" value="1"/>
</dbReference>
<feature type="chain" id="PRO_5011613628" evidence="2">
    <location>
        <begin position="20"/>
        <end position="424"/>
    </location>
</feature>
<name>A0A1I7F841_9FLAO</name>
<reference evidence="4 5" key="1">
    <citation type="submission" date="2016-10" db="EMBL/GenBank/DDBJ databases">
        <authorList>
            <person name="de Groot N.N."/>
        </authorList>
    </citation>
    <scope>NUCLEOTIDE SEQUENCE [LARGE SCALE GENOMIC DNA]</scope>
    <source>
        <strain evidence="4 5">CGMCC 1.12333</strain>
    </source>
</reference>
<evidence type="ECO:0000259" key="3">
    <source>
        <dbReference type="Pfam" id="PF18962"/>
    </source>
</evidence>
<keyword evidence="5" id="KW-1185">Reference proteome</keyword>
<dbReference type="NCBIfam" id="TIGR04183">
    <property type="entry name" value="Por_Secre_tail"/>
    <property type="match status" value="1"/>
</dbReference>
<proteinExistence type="predicted"/>
<evidence type="ECO:0000256" key="2">
    <source>
        <dbReference type="SAM" id="SignalP"/>
    </source>
</evidence>
<dbReference type="RefSeq" id="WP_093023046.1">
    <property type="nucleotide sequence ID" value="NZ_FPBK01000001.1"/>
</dbReference>
<accession>A0A1I7F841</accession>
<gene>
    <name evidence="4" type="ORF">SAMN05216480_101724</name>
</gene>
<evidence type="ECO:0000313" key="5">
    <source>
        <dbReference type="Proteomes" id="UP000199138"/>
    </source>
</evidence>
<dbReference type="STRING" id="1224947.SAMN05216480_101724"/>
<dbReference type="AlphaFoldDB" id="A0A1I7F841"/>
<dbReference type="InterPro" id="IPR026444">
    <property type="entry name" value="Secre_tail"/>
</dbReference>
<feature type="domain" description="Secretion system C-terminal sorting" evidence="3">
    <location>
        <begin position="344"/>
        <end position="422"/>
    </location>
</feature>
<dbReference type="Proteomes" id="UP000199138">
    <property type="component" value="Unassembled WGS sequence"/>
</dbReference>
<protein>
    <submittedName>
        <fullName evidence="4">Por secretion system C-terminal sorting domain-containing protein</fullName>
    </submittedName>
</protein>
<evidence type="ECO:0000313" key="4">
    <source>
        <dbReference type="EMBL" id="SFU32299.1"/>
    </source>
</evidence>
<dbReference type="EMBL" id="FPBK01000001">
    <property type="protein sequence ID" value="SFU32299.1"/>
    <property type="molecule type" value="Genomic_DNA"/>
</dbReference>
<dbReference type="OrthoDB" id="629570at2"/>